<keyword evidence="2" id="KW-0808">Transferase</keyword>
<dbReference type="CDD" id="cd01167">
    <property type="entry name" value="bac_FRK"/>
    <property type="match status" value="1"/>
</dbReference>
<evidence type="ECO:0000259" key="6">
    <source>
        <dbReference type="Pfam" id="PF00294"/>
    </source>
</evidence>
<dbReference type="Gene3D" id="3.40.1190.20">
    <property type="match status" value="1"/>
</dbReference>
<dbReference type="AlphaFoldDB" id="A0A1Q8ZST6"/>
<evidence type="ECO:0000313" key="7">
    <source>
        <dbReference type="EMBL" id="OLP45112.1"/>
    </source>
</evidence>
<dbReference type="Pfam" id="PF00294">
    <property type="entry name" value="PfkB"/>
    <property type="match status" value="1"/>
</dbReference>
<dbReference type="PROSITE" id="PS00584">
    <property type="entry name" value="PFKB_KINASES_2"/>
    <property type="match status" value="1"/>
</dbReference>
<accession>A0A1Q8ZST6</accession>
<evidence type="ECO:0000256" key="2">
    <source>
        <dbReference type="ARBA" id="ARBA00022679"/>
    </source>
</evidence>
<evidence type="ECO:0000256" key="5">
    <source>
        <dbReference type="ARBA" id="ARBA00022840"/>
    </source>
</evidence>
<keyword evidence="8" id="KW-1185">Reference proteome</keyword>
<dbReference type="RefSeq" id="WP_075639027.1">
    <property type="nucleotide sequence ID" value="NZ_MKIM01000025.1"/>
</dbReference>
<evidence type="ECO:0000256" key="1">
    <source>
        <dbReference type="ARBA" id="ARBA00010688"/>
    </source>
</evidence>
<dbReference type="InterPro" id="IPR029056">
    <property type="entry name" value="Ribokinase-like"/>
</dbReference>
<dbReference type="OrthoDB" id="9795789at2"/>
<comment type="caution">
    <text evidence="7">The sequence shown here is derived from an EMBL/GenBank/DDBJ whole genome shotgun (WGS) entry which is preliminary data.</text>
</comment>
<dbReference type="EMBL" id="MKIM01000025">
    <property type="protein sequence ID" value="OLP45112.1"/>
    <property type="molecule type" value="Genomic_DNA"/>
</dbReference>
<dbReference type="Proteomes" id="UP000186894">
    <property type="component" value="Unassembled WGS sequence"/>
</dbReference>
<evidence type="ECO:0000256" key="3">
    <source>
        <dbReference type="ARBA" id="ARBA00022741"/>
    </source>
</evidence>
<dbReference type="STRING" id="1867956.BJF95_17375"/>
<gene>
    <name evidence="7" type="ORF">BJF95_17375</name>
</gene>
<dbReference type="InterPro" id="IPR011611">
    <property type="entry name" value="PfkB_dom"/>
</dbReference>
<dbReference type="GO" id="GO:0016301">
    <property type="term" value="F:kinase activity"/>
    <property type="evidence" value="ECO:0007669"/>
    <property type="project" value="UniProtKB-KW"/>
</dbReference>
<name>A0A1Q8ZST6_9HYPH</name>
<keyword evidence="5" id="KW-0067">ATP-binding</keyword>
<dbReference type="InterPro" id="IPR002173">
    <property type="entry name" value="Carboh/pur_kinase_PfkB_CS"/>
</dbReference>
<dbReference type="SUPFAM" id="SSF53613">
    <property type="entry name" value="Ribokinase-like"/>
    <property type="match status" value="1"/>
</dbReference>
<evidence type="ECO:0000313" key="8">
    <source>
        <dbReference type="Proteomes" id="UP000186894"/>
    </source>
</evidence>
<proteinExistence type="inferred from homology"/>
<dbReference type="PANTHER" id="PTHR43085:SF1">
    <property type="entry name" value="PSEUDOURIDINE KINASE-RELATED"/>
    <property type="match status" value="1"/>
</dbReference>
<keyword evidence="4 7" id="KW-0418">Kinase</keyword>
<reference evidence="7 8" key="1">
    <citation type="submission" date="2016-09" db="EMBL/GenBank/DDBJ databases">
        <title>Rhizobium oryziradicis sp. nov., isolated from the root of rice.</title>
        <authorList>
            <person name="Zhao J."/>
            <person name="Zhang X."/>
        </authorList>
    </citation>
    <scope>NUCLEOTIDE SEQUENCE [LARGE SCALE GENOMIC DNA]</scope>
    <source>
        <strain evidence="7 8">N19</strain>
    </source>
</reference>
<sequence>MILSCGEALIDMLPRETTLGEPAFSPYAGGAVFNTAIALGRLGVPSAFFTGLSDDMLGDVLRDTLRKSHVDFSYCATLSRPTTIAFVKLVDGHATYAFYDENTAGRMITEANLPTLGDDCEALHFGAISLIPDPCGATYEALMLREHKTRVISLDPNIRPGFIKDKEAHMARIRRMAAMSDIVKFSDEDLAWFGMDGDEESLARAWLDHGAKLVVITRGADGAVGYTAKHKVTVASEKVTVVDTVGAGDTFDAGVLASLKLQNLLTKAQVADLSEEQIAKALALGAKAAAVTVSRAGANPPFAHEIGL</sequence>
<comment type="similarity">
    <text evidence="1">Belongs to the carbohydrate kinase PfkB family.</text>
</comment>
<feature type="domain" description="Carbohydrate kinase PfkB" evidence="6">
    <location>
        <begin position="3"/>
        <end position="301"/>
    </location>
</feature>
<dbReference type="GO" id="GO:0005524">
    <property type="term" value="F:ATP binding"/>
    <property type="evidence" value="ECO:0007669"/>
    <property type="project" value="UniProtKB-KW"/>
</dbReference>
<organism evidence="7 8">
    <name type="scientific">Rhizobium oryziradicis</name>
    <dbReference type="NCBI Taxonomy" id="1867956"/>
    <lineage>
        <taxon>Bacteria</taxon>
        <taxon>Pseudomonadati</taxon>
        <taxon>Pseudomonadota</taxon>
        <taxon>Alphaproteobacteria</taxon>
        <taxon>Hyphomicrobiales</taxon>
        <taxon>Rhizobiaceae</taxon>
        <taxon>Rhizobium/Agrobacterium group</taxon>
        <taxon>Rhizobium</taxon>
    </lineage>
</organism>
<keyword evidence="3" id="KW-0547">Nucleotide-binding</keyword>
<dbReference type="PANTHER" id="PTHR43085">
    <property type="entry name" value="HEXOKINASE FAMILY MEMBER"/>
    <property type="match status" value="1"/>
</dbReference>
<dbReference type="InterPro" id="IPR050306">
    <property type="entry name" value="PfkB_Carbo_kinase"/>
</dbReference>
<evidence type="ECO:0000256" key="4">
    <source>
        <dbReference type="ARBA" id="ARBA00022777"/>
    </source>
</evidence>
<protein>
    <submittedName>
        <fullName evidence="7">Carbohydrate kinase</fullName>
    </submittedName>
</protein>